<name>A0A314YY91_PRUYE</name>
<dbReference type="AlphaFoldDB" id="A0A314YY91"/>
<evidence type="ECO:0000313" key="2">
    <source>
        <dbReference type="Proteomes" id="UP000250321"/>
    </source>
</evidence>
<sequence>MDQIVKILENTIPIPSIPDRPLSLLSHTDDAEDLQGASMSSAHGHGRKLASSSVAAGAVAPLNSLYCILTLLFG</sequence>
<comment type="caution">
    <text evidence="1">The sequence shown here is derived from an EMBL/GenBank/DDBJ whole genome shotgun (WGS) entry which is preliminary data.</text>
</comment>
<gene>
    <name evidence="1" type="ORF">Pyn_34657</name>
</gene>
<keyword evidence="2" id="KW-1185">Reference proteome</keyword>
<evidence type="ECO:0000313" key="1">
    <source>
        <dbReference type="EMBL" id="PQQ11503.1"/>
    </source>
</evidence>
<protein>
    <submittedName>
        <fullName evidence="1">Uncharacterized protein</fullName>
    </submittedName>
</protein>
<dbReference type="EMBL" id="PJQY01000397">
    <property type="protein sequence ID" value="PQQ11503.1"/>
    <property type="molecule type" value="Genomic_DNA"/>
</dbReference>
<proteinExistence type="predicted"/>
<organism evidence="1 2">
    <name type="scientific">Prunus yedoensis var. nudiflora</name>
    <dbReference type="NCBI Taxonomy" id="2094558"/>
    <lineage>
        <taxon>Eukaryota</taxon>
        <taxon>Viridiplantae</taxon>
        <taxon>Streptophyta</taxon>
        <taxon>Embryophyta</taxon>
        <taxon>Tracheophyta</taxon>
        <taxon>Spermatophyta</taxon>
        <taxon>Magnoliopsida</taxon>
        <taxon>eudicotyledons</taxon>
        <taxon>Gunneridae</taxon>
        <taxon>Pentapetalae</taxon>
        <taxon>rosids</taxon>
        <taxon>fabids</taxon>
        <taxon>Rosales</taxon>
        <taxon>Rosaceae</taxon>
        <taxon>Amygdaloideae</taxon>
        <taxon>Amygdaleae</taxon>
        <taxon>Prunus</taxon>
    </lineage>
</organism>
<reference evidence="1 2" key="1">
    <citation type="submission" date="2018-02" db="EMBL/GenBank/DDBJ databases">
        <title>Draft genome of wild Prunus yedoensis var. nudiflora.</title>
        <authorList>
            <person name="Baek S."/>
            <person name="Kim J.-H."/>
            <person name="Choi K."/>
            <person name="Kim G.-B."/>
            <person name="Cho A."/>
            <person name="Jang H."/>
            <person name="Shin C.-H."/>
            <person name="Yu H.-J."/>
            <person name="Mun J.-H."/>
        </authorList>
    </citation>
    <scope>NUCLEOTIDE SEQUENCE [LARGE SCALE GENOMIC DNA]</scope>
    <source>
        <strain evidence="2">cv. Jeju island</strain>
        <tissue evidence="1">Leaf</tissue>
    </source>
</reference>
<accession>A0A314YY91</accession>
<dbReference type="Proteomes" id="UP000250321">
    <property type="component" value="Unassembled WGS sequence"/>
</dbReference>